<dbReference type="PROSITE" id="PS00358">
    <property type="entry name" value="RIBOSOMAL_L5"/>
    <property type="match status" value="1"/>
</dbReference>
<evidence type="ECO:0000259" key="7">
    <source>
        <dbReference type="Pfam" id="PF00281"/>
    </source>
</evidence>
<dbReference type="STRING" id="1802385.A2856_03960"/>
<keyword evidence="5" id="KW-0694">RNA-binding</keyword>
<comment type="subunit">
    <text evidence="5">Part of the 50S ribosomal subunit; part of the 5S rRNA/L5/L18/L25 subcomplex. Contacts the 5S rRNA and the P site tRNA. Forms a bridge to the 30S subunit in the 70S ribosome.</text>
</comment>
<evidence type="ECO:0000256" key="1">
    <source>
        <dbReference type="ARBA" id="ARBA00008553"/>
    </source>
</evidence>
<dbReference type="GO" id="GO:1990904">
    <property type="term" value="C:ribonucleoprotein complex"/>
    <property type="evidence" value="ECO:0007669"/>
    <property type="project" value="UniProtKB-KW"/>
</dbReference>
<dbReference type="SUPFAM" id="SSF55282">
    <property type="entry name" value="RL5-like"/>
    <property type="match status" value="1"/>
</dbReference>
<dbReference type="AlphaFoldDB" id="A0A1F7TNU6"/>
<accession>A0A1F7TNU6</accession>
<dbReference type="InterPro" id="IPR002132">
    <property type="entry name" value="Ribosomal_uL5"/>
</dbReference>
<keyword evidence="5" id="KW-0699">rRNA-binding</keyword>
<keyword evidence="2 5" id="KW-0689">Ribosomal protein</keyword>
<dbReference type="InterPro" id="IPR020929">
    <property type="entry name" value="Ribosomal_uL5_CS"/>
</dbReference>
<evidence type="ECO:0000259" key="8">
    <source>
        <dbReference type="Pfam" id="PF00673"/>
    </source>
</evidence>
<protein>
    <recommendedName>
        <fullName evidence="4 5">Large ribosomal subunit protein uL5</fullName>
    </recommendedName>
</protein>
<dbReference type="GO" id="GO:0000049">
    <property type="term" value="F:tRNA binding"/>
    <property type="evidence" value="ECO:0007669"/>
    <property type="project" value="UniProtKB-UniRule"/>
</dbReference>
<dbReference type="PANTHER" id="PTHR11994">
    <property type="entry name" value="60S RIBOSOMAL PROTEIN L11-RELATED"/>
    <property type="match status" value="1"/>
</dbReference>
<proteinExistence type="inferred from homology"/>
<evidence type="ECO:0000256" key="5">
    <source>
        <dbReference type="HAMAP-Rule" id="MF_01333"/>
    </source>
</evidence>
<feature type="domain" description="Large ribosomal subunit protein uL5 C-terminal" evidence="8">
    <location>
        <begin position="84"/>
        <end position="176"/>
    </location>
</feature>
<organism evidence="9 10">
    <name type="scientific">Candidatus Uhrbacteria bacterium RIFCSPHIGHO2_01_FULL_63_20</name>
    <dbReference type="NCBI Taxonomy" id="1802385"/>
    <lineage>
        <taxon>Bacteria</taxon>
        <taxon>Candidatus Uhriibacteriota</taxon>
    </lineage>
</organism>
<dbReference type="InterPro" id="IPR031310">
    <property type="entry name" value="Ribosomal_uL5_N"/>
</dbReference>
<dbReference type="PIRSF" id="PIRSF002161">
    <property type="entry name" value="Ribosomal_L5"/>
    <property type="match status" value="1"/>
</dbReference>
<keyword evidence="5" id="KW-0820">tRNA-binding</keyword>
<name>A0A1F7TNU6_9BACT</name>
<sequence>MALKEHYKTTVVPALKNQFGYTNVHAVPTITKVTLNVGLGKGLKDAKFLETAESTLRRIAGQAPVKTKARISISNFKIREGMVVGMKVTLRGKRMWDFLEKLVKVSIPRTRDFRGLPVNGFDGQGNYTLGFKEHIAFPEIKSDEIEVIHGLQVTINTTAKSKPEALSLLRTLGMPFEEKT</sequence>
<dbReference type="InterPro" id="IPR022803">
    <property type="entry name" value="Ribosomal_uL5_dom_sf"/>
</dbReference>
<evidence type="ECO:0000256" key="3">
    <source>
        <dbReference type="ARBA" id="ARBA00023274"/>
    </source>
</evidence>
<keyword evidence="3 5" id="KW-0687">Ribonucleoprotein</keyword>
<reference evidence="9 10" key="1">
    <citation type="journal article" date="2016" name="Nat. Commun.">
        <title>Thousands of microbial genomes shed light on interconnected biogeochemical processes in an aquifer system.</title>
        <authorList>
            <person name="Anantharaman K."/>
            <person name="Brown C.T."/>
            <person name="Hug L.A."/>
            <person name="Sharon I."/>
            <person name="Castelle C.J."/>
            <person name="Probst A.J."/>
            <person name="Thomas B.C."/>
            <person name="Singh A."/>
            <person name="Wilkins M.J."/>
            <person name="Karaoz U."/>
            <person name="Brodie E.L."/>
            <person name="Williams K.H."/>
            <person name="Hubbard S.S."/>
            <person name="Banfield J.F."/>
        </authorList>
    </citation>
    <scope>NUCLEOTIDE SEQUENCE [LARGE SCALE GENOMIC DNA]</scope>
</reference>
<dbReference type="GO" id="GO:0006412">
    <property type="term" value="P:translation"/>
    <property type="evidence" value="ECO:0007669"/>
    <property type="project" value="UniProtKB-UniRule"/>
</dbReference>
<gene>
    <name evidence="5" type="primary">rplE</name>
    <name evidence="9" type="ORF">A2856_03960</name>
</gene>
<dbReference type="HAMAP" id="MF_01333_B">
    <property type="entry name" value="Ribosomal_uL5_B"/>
    <property type="match status" value="1"/>
</dbReference>
<dbReference type="GO" id="GO:0003735">
    <property type="term" value="F:structural constituent of ribosome"/>
    <property type="evidence" value="ECO:0007669"/>
    <property type="project" value="InterPro"/>
</dbReference>
<comment type="function">
    <text evidence="5">This is 1 of the proteins that bind and probably mediate the attachment of the 5S RNA into the large ribosomal subunit, where it forms part of the central protuberance. In the 70S ribosome it contacts protein S13 of the 30S subunit (bridge B1b), connecting the 2 subunits; this bridge is implicated in subunit movement. Contacts the P site tRNA; the 5S rRNA and some of its associated proteins might help stabilize positioning of ribosome-bound tRNAs.</text>
</comment>
<comment type="caution">
    <text evidence="9">The sequence shown here is derived from an EMBL/GenBank/DDBJ whole genome shotgun (WGS) entry which is preliminary data.</text>
</comment>
<evidence type="ECO:0000313" key="9">
    <source>
        <dbReference type="EMBL" id="OGL67187.1"/>
    </source>
</evidence>
<dbReference type="InterPro" id="IPR031309">
    <property type="entry name" value="Ribosomal_uL5_C"/>
</dbReference>
<evidence type="ECO:0000256" key="2">
    <source>
        <dbReference type="ARBA" id="ARBA00022980"/>
    </source>
</evidence>
<dbReference type="Pfam" id="PF00281">
    <property type="entry name" value="Ribosomal_L5"/>
    <property type="match status" value="1"/>
</dbReference>
<evidence type="ECO:0000256" key="4">
    <source>
        <dbReference type="ARBA" id="ARBA00035245"/>
    </source>
</evidence>
<evidence type="ECO:0000256" key="6">
    <source>
        <dbReference type="RuleBase" id="RU003930"/>
    </source>
</evidence>
<evidence type="ECO:0000313" key="10">
    <source>
        <dbReference type="Proteomes" id="UP000177885"/>
    </source>
</evidence>
<dbReference type="Proteomes" id="UP000177885">
    <property type="component" value="Unassembled WGS sequence"/>
</dbReference>
<dbReference type="GO" id="GO:0019843">
    <property type="term" value="F:rRNA binding"/>
    <property type="evidence" value="ECO:0007669"/>
    <property type="project" value="UniProtKB-UniRule"/>
</dbReference>
<dbReference type="Pfam" id="PF00673">
    <property type="entry name" value="Ribosomal_L5_C"/>
    <property type="match status" value="1"/>
</dbReference>
<dbReference type="FunFam" id="3.30.1440.10:FF:000001">
    <property type="entry name" value="50S ribosomal protein L5"/>
    <property type="match status" value="1"/>
</dbReference>
<feature type="domain" description="Large ribosomal subunit protein uL5 N-terminal" evidence="7">
    <location>
        <begin position="23"/>
        <end position="79"/>
    </location>
</feature>
<dbReference type="InterPro" id="IPR020930">
    <property type="entry name" value="Ribosomal_uL5_bac-type"/>
</dbReference>
<dbReference type="Gene3D" id="3.30.1440.10">
    <property type="match status" value="1"/>
</dbReference>
<dbReference type="EMBL" id="MGDT01000003">
    <property type="protein sequence ID" value="OGL67187.1"/>
    <property type="molecule type" value="Genomic_DNA"/>
</dbReference>
<dbReference type="NCBIfam" id="NF000585">
    <property type="entry name" value="PRK00010.1"/>
    <property type="match status" value="1"/>
</dbReference>
<comment type="similarity">
    <text evidence="1 5 6">Belongs to the universal ribosomal protein uL5 family.</text>
</comment>
<dbReference type="GO" id="GO:0005840">
    <property type="term" value="C:ribosome"/>
    <property type="evidence" value="ECO:0007669"/>
    <property type="project" value="UniProtKB-KW"/>
</dbReference>